<evidence type="ECO:0000256" key="1">
    <source>
        <dbReference type="ARBA" id="ARBA00022527"/>
    </source>
</evidence>
<dbReference type="FunFam" id="3.30.200.20:FF:000042">
    <property type="entry name" value="Aurora kinase A"/>
    <property type="match status" value="1"/>
</dbReference>
<keyword evidence="5 9" id="KW-0067">ATP-binding</keyword>
<feature type="binding site" evidence="9">
    <location>
        <begin position="358"/>
        <end position="359"/>
    </location>
    <ligand>
        <name>ATP</name>
        <dbReference type="ChEBI" id="CHEBI:30616"/>
    </ligand>
</feature>
<organism evidence="16 17">
    <name type="scientific">Galdieria partita</name>
    <dbReference type="NCBI Taxonomy" id="83374"/>
    <lineage>
        <taxon>Eukaryota</taxon>
        <taxon>Rhodophyta</taxon>
        <taxon>Bangiophyceae</taxon>
        <taxon>Galdieriales</taxon>
        <taxon>Galdieriaceae</taxon>
        <taxon>Galdieria</taxon>
    </lineage>
</organism>
<dbReference type="Proteomes" id="UP001061958">
    <property type="component" value="Unassembled WGS sequence"/>
</dbReference>
<dbReference type="InterPro" id="IPR011009">
    <property type="entry name" value="Kinase-like_dom_sf"/>
</dbReference>
<evidence type="ECO:0000313" key="16">
    <source>
        <dbReference type="EMBL" id="GJQ10457.1"/>
    </source>
</evidence>
<evidence type="ECO:0000256" key="2">
    <source>
        <dbReference type="ARBA" id="ARBA00022679"/>
    </source>
</evidence>
<name>A0A9C7PV16_9RHOD</name>
<feature type="region of interest" description="Disordered" evidence="14">
    <location>
        <begin position="128"/>
        <end position="177"/>
    </location>
</feature>
<dbReference type="PROSITE" id="PS00108">
    <property type="entry name" value="PROTEIN_KINASE_ST"/>
    <property type="match status" value="1"/>
</dbReference>
<dbReference type="Pfam" id="PF00069">
    <property type="entry name" value="Pkinase"/>
    <property type="match status" value="1"/>
</dbReference>
<evidence type="ECO:0000256" key="3">
    <source>
        <dbReference type="ARBA" id="ARBA00022741"/>
    </source>
</evidence>
<dbReference type="GO" id="GO:0004674">
    <property type="term" value="F:protein serine/threonine kinase activity"/>
    <property type="evidence" value="ECO:0007669"/>
    <property type="project" value="UniProtKB-KW"/>
</dbReference>
<dbReference type="PROSITE" id="PS50011">
    <property type="entry name" value="PROTEIN_KINASE_DOM"/>
    <property type="match status" value="1"/>
</dbReference>
<keyword evidence="17" id="KW-1185">Reference proteome</keyword>
<dbReference type="EC" id="2.7.11.1" evidence="13"/>
<feature type="active site" description="Proton acceptor" evidence="8">
    <location>
        <position position="354"/>
    </location>
</feature>
<evidence type="ECO:0000256" key="14">
    <source>
        <dbReference type="SAM" id="MobiDB-lite"/>
    </source>
</evidence>
<dbReference type="EMBL" id="BQMJ01000016">
    <property type="protein sequence ID" value="GJQ10457.1"/>
    <property type="molecule type" value="Genomic_DNA"/>
</dbReference>
<evidence type="ECO:0000256" key="13">
    <source>
        <dbReference type="RuleBase" id="RU367134"/>
    </source>
</evidence>
<feature type="compositionally biased region" description="Basic and acidic residues" evidence="14">
    <location>
        <begin position="128"/>
        <end position="137"/>
    </location>
</feature>
<evidence type="ECO:0000256" key="10">
    <source>
        <dbReference type="PIRSR" id="PIRSR630616-3"/>
    </source>
</evidence>
<feature type="compositionally biased region" description="Polar residues" evidence="14">
    <location>
        <begin position="138"/>
        <end position="148"/>
    </location>
</feature>
<feature type="domain" description="Protein kinase" evidence="15">
    <location>
        <begin position="231"/>
        <end position="481"/>
    </location>
</feature>
<sequence>MSHSQLEQEGEDTATSNISSATNNTSIMDCSIFPRIFKQFVASNTLYPTILDYHRFLLSLGKKCSSQSTYYSQRKVLYKPISGSRKEGSINSEQSNPLNEEEEEQLRCEIRNMVLHDISEEITKTNSRELTNTHDSDPQQFHTNQGRNIENAPCIDNSKRQGIGKKQEEKDNQRYTDQNRENWKVVLKEIRDNHNTDTHEKFNISQTKSTLNKGLKSPHKALPSQWKVDDFEFGKLLGEGKFGQVYLVREIASSYICALKILSKAQLQQSGVEHQLRREIEIQSRLKHPNILKLFGYFYNSHRIFLILEYAPGGEIFKELQKCGKFSERQAAFYIQGLTKALIYLHSKHVIHRDLKPENLLLGLSGEIKIADFGWSVHTKSQRRKTLCGTVDYLAPEMVQHEKYDSAVDIWGLGVLLYEFVVGQPPFEANTYQETYRRISNVEYECPDWLSTEAKSLLSLLLVREPSKRLSLDKVLKHPWIRNNCKEQ</sequence>
<keyword evidence="2 13" id="KW-0808">Transferase</keyword>
<feature type="binding site" evidence="9">
    <location>
        <position position="241"/>
    </location>
    <ligand>
        <name>ATP</name>
        <dbReference type="ChEBI" id="CHEBI:30616"/>
    </ligand>
</feature>
<evidence type="ECO:0000256" key="5">
    <source>
        <dbReference type="ARBA" id="ARBA00022840"/>
    </source>
</evidence>
<dbReference type="InterPro" id="IPR017441">
    <property type="entry name" value="Protein_kinase_ATP_BS"/>
</dbReference>
<feature type="binding site" evidence="9 11">
    <location>
        <position position="260"/>
    </location>
    <ligand>
        <name>ATP</name>
        <dbReference type="ChEBI" id="CHEBI:30616"/>
    </ligand>
</feature>
<dbReference type="PANTHER" id="PTHR24350">
    <property type="entry name" value="SERINE/THREONINE-PROTEIN KINASE IAL-RELATED"/>
    <property type="match status" value="1"/>
</dbReference>
<evidence type="ECO:0000256" key="6">
    <source>
        <dbReference type="ARBA" id="ARBA00047899"/>
    </source>
</evidence>
<dbReference type="InterPro" id="IPR000719">
    <property type="entry name" value="Prot_kinase_dom"/>
</dbReference>
<dbReference type="FunFam" id="1.10.510.10:FF:000235">
    <property type="entry name" value="Serine/threonine-protein kinase ark1"/>
    <property type="match status" value="1"/>
</dbReference>
<evidence type="ECO:0000313" key="17">
    <source>
        <dbReference type="Proteomes" id="UP001061958"/>
    </source>
</evidence>
<dbReference type="OrthoDB" id="377346at2759"/>
<evidence type="ECO:0000256" key="7">
    <source>
        <dbReference type="ARBA" id="ARBA00048679"/>
    </source>
</evidence>
<dbReference type="Gene3D" id="1.10.510.10">
    <property type="entry name" value="Transferase(Phosphotransferase) domain 1"/>
    <property type="match status" value="1"/>
</dbReference>
<feature type="cross-link" description="Glycyl lysine isopeptide (Lys-Gly) (interchain with G-Cter in SUMO2)" evidence="10">
    <location>
        <position position="356"/>
    </location>
</feature>
<comment type="caution">
    <text evidence="16">The sequence shown here is derived from an EMBL/GenBank/DDBJ whole genome shotgun (WGS) entry which is preliminary data.</text>
</comment>
<evidence type="ECO:0000256" key="11">
    <source>
        <dbReference type="PROSITE-ProRule" id="PRU10141"/>
    </source>
</evidence>
<dbReference type="InterPro" id="IPR030616">
    <property type="entry name" value="Aur-like"/>
</dbReference>
<reference evidence="16" key="2">
    <citation type="submission" date="2022-01" db="EMBL/GenBank/DDBJ databases">
        <authorList>
            <person name="Hirooka S."/>
            <person name="Miyagishima S.Y."/>
        </authorList>
    </citation>
    <scope>NUCLEOTIDE SEQUENCE</scope>
    <source>
        <strain evidence="16">NBRC 102759</strain>
    </source>
</reference>
<evidence type="ECO:0000256" key="8">
    <source>
        <dbReference type="PIRSR" id="PIRSR630616-1"/>
    </source>
</evidence>
<reference evidence="16" key="1">
    <citation type="journal article" date="2022" name="Proc. Natl. Acad. Sci. U.S.A.">
        <title>Life cycle and functional genomics of the unicellular red alga Galdieria for elucidating algal and plant evolution and industrial use.</title>
        <authorList>
            <person name="Hirooka S."/>
            <person name="Itabashi T."/>
            <person name="Ichinose T.M."/>
            <person name="Onuma R."/>
            <person name="Fujiwara T."/>
            <person name="Yamashita S."/>
            <person name="Jong L.W."/>
            <person name="Tomita R."/>
            <person name="Iwane A.H."/>
            <person name="Miyagishima S.Y."/>
        </authorList>
    </citation>
    <scope>NUCLEOTIDE SEQUENCE</scope>
    <source>
        <strain evidence="16">NBRC 102759</strain>
    </source>
</reference>
<dbReference type="SUPFAM" id="SSF56112">
    <property type="entry name" value="Protein kinase-like (PK-like)"/>
    <property type="match status" value="1"/>
</dbReference>
<keyword evidence="1 12" id="KW-0723">Serine/threonine-protein kinase</keyword>
<comment type="similarity">
    <text evidence="13">Belongs to the protein kinase superfamily. Ser/Thr protein kinase family. Aurora subfamily.</text>
</comment>
<dbReference type="GO" id="GO:0005524">
    <property type="term" value="F:ATP binding"/>
    <property type="evidence" value="ECO:0007669"/>
    <property type="project" value="UniProtKB-UniRule"/>
</dbReference>
<feature type="region of interest" description="Disordered" evidence="14">
    <location>
        <begin position="83"/>
        <end position="102"/>
    </location>
</feature>
<feature type="binding site" evidence="9">
    <location>
        <begin position="309"/>
        <end position="311"/>
    </location>
    <ligand>
        <name>ATP</name>
        <dbReference type="ChEBI" id="CHEBI:30616"/>
    </ligand>
</feature>
<dbReference type="SMART" id="SM00220">
    <property type="entry name" value="S_TKc"/>
    <property type="match status" value="1"/>
</dbReference>
<evidence type="ECO:0000259" key="15">
    <source>
        <dbReference type="PROSITE" id="PS50011"/>
    </source>
</evidence>
<gene>
    <name evidence="16" type="ORF">GpartN1_g2248.t1</name>
</gene>
<accession>A0A9C7PV16</accession>
<dbReference type="InterPro" id="IPR008271">
    <property type="entry name" value="Ser/Thr_kinase_AS"/>
</dbReference>
<evidence type="ECO:0000256" key="9">
    <source>
        <dbReference type="PIRSR" id="PIRSR630616-2"/>
    </source>
</evidence>
<keyword evidence="3 9" id="KW-0547">Nucleotide-binding</keyword>
<comment type="catalytic activity">
    <reaction evidence="7 13">
        <text>L-seryl-[protein] + ATP = O-phospho-L-seryl-[protein] + ADP + H(+)</text>
        <dbReference type="Rhea" id="RHEA:17989"/>
        <dbReference type="Rhea" id="RHEA-COMP:9863"/>
        <dbReference type="Rhea" id="RHEA-COMP:11604"/>
        <dbReference type="ChEBI" id="CHEBI:15378"/>
        <dbReference type="ChEBI" id="CHEBI:29999"/>
        <dbReference type="ChEBI" id="CHEBI:30616"/>
        <dbReference type="ChEBI" id="CHEBI:83421"/>
        <dbReference type="ChEBI" id="CHEBI:456216"/>
        <dbReference type="EC" id="2.7.11.1"/>
    </reaction>
</comment>
<keyword evidence="4 13" id="KW-0418">Kinase</keyword>
<dbReference type="CDD" id="cd14007">
    <property type="entry name" value="STKc_Aurora"/>
    <property type="match status" value="1"/>
</dbReference>
<proteinExistence type="inferred from homology"/>
<protein>
    <recommendedName>
        <fullName evidence="13">Aurora kinase</fullName>
        <ecNumber evidence="13">2.7.11.1</ecNumber>
    </recommendedName>
</protein>
<comment type="catalytic activity">
    <reaction evidence="6 13">
        <text>L-threonyl-[protein] + ATP = O-phospho-L-threonyl-[protein] + ADP + H(+)</text>
        <dbReference type="Rhea" id="RHEA:46608"/>
        <dbReference type="Rhea" id="RHEA-COMP:11060"/>
        <dbReference type="Rhea" id="RHEA-COMP:11605"/>
        <dbReference type="ChEBI" id="CHEBI:15378"/>
        <dbReference type="ChEBI" id="CHEBI:30013"/>
        <dbReference type="ChEBI" id="CHEBI:30616"/>
        <dbReference type="ChEBI" id="CHEBI:61977"/>
        <dbReference type="ChEBI" id="CHEBI:456216"/>
        <dbReference type="EC" id="2.7.11.1"/>
    </reaction>
</comment>
<feature type="compositionally biased region" description="Basic and acidic residues" evidence="14">
    <location>
        <begin position="165"/>
        <end position="177"/>
    </location>
</feature>
<evidence type="ECO:0000256" key="4">
    <source>
        <dbReference type="ARBA" id="ARBA00022777"/>
    </source>
</evidence>
<feature type="region of interest" description="Disordered" evidence="14">
    <location>
        <begin position="1"/>
        <end position="20"/>
    </location>
</feature>
<feature type="binding site" evidence="9">
    <location>
        <position position="372"/>
    </location>
    <ligand>
        <name>ATP</name>
        <dbReference type="ChEBI" id="CHEBI:30616"/>
    </ligand>
</feature>
<dbReference type="PROSITE" id="PS00107">
    <property type="entry name" value="PROTEIN_KINASE_ATP"/>
    <property type="match status" value="1"/>
</dbReference>
<evidence type="ECO:0000256" key="12">
    <source>
        <dbReference type="RuleBase" id="RU000304"/>
    </source>
</evidence>
<dbReference type="AlphaFoldDB" id="A0A9C7PV16"/>